<dbReference type="EnsemblProtists" id="EKX31961">
    <property type="protein sequence ID" value="EKX31961"/>
    <property type="gene ID" value="GUITHDRAFT_148952"/>
</dbReference>
<keyword evidence="3" id="KW-1185">Reference proteome</keyword>
<proteinExistence type="predicted"/>
<gene>
    <name evidence="1" type="ORF">GUITHDRAFT_148952</name>
</gene>
<reference evidence="2" key="3">
    <citation type="submission" date="2016-03" db="UniProtKB">
        <authorList>
            <consortium name="EnsemblProtists"/>
        </authorList>
    </citation>
    <scope>IDENTIFICATION</scope>
</reference>
<evidence type="ECO:0000313" key="2">
    <source>
        <dbReference type="EnsemblProtists" id="EKX31961"/>
    </source>
</evidence>
<dbReference type="GeneID" id="17288690"/>
<protein>
    <submittedName>
        <fullName evidence="1 2">Uncharacterized protein</fullName>
    </submittedName>
</protein>
<evidence type="ECO:0000313" key="3">
    <source>
        <dbReference type="Proteomes" id="UP000011087"/>
    </source>
</evidence>
<dbReference type="PaxDb" id="55529-EKX31961"/>
<name>L1I6T8_GUITC</name>
<dbReference type="KEGG" id="gtt:GUITHDRAFT_148952"/>
<dbReference type="AlphaFoldDB" id="L1I6T8"/>
<dbReference type="RefSeq" id="XP_005818941.1">
    <property type="nucleotide sequence ID" value="XM_005818884.1"/>
</dbReference>
<dbReference type="HOGENOM" id="CLU_1430528_0_0_1"/>
<accession>L1I6T8</accession>
<dbReference type="EMBL" id="JH993222">
    <property type="protein sequence ID" value="EKX31961.1"/>
    <property type="molecule type" value="Genomic_DNA"/>
</dbReference>
<evidence type="ECO:0000313" key="1">
    <source>
        <dbReference type="EMBL" id="EKX31961.1"/>
    </source>
</evidence>
<sequence length="190" mass="21711">MSLLLLLLVFLLLILILILILLFCKDKIPSAIVEFLRRLVAHRQKYPDKPSIQGSSRDLTASSEKYLMPVEEKVLELDWETMRAGEIDGRKAKFLMAQFLFTRILILQLTLTPWKYNIGPNTVPSRVDSNNLNLTSSRIVAFLLYHSLTDTLAEDQGGMDLVDEKVAEAVDDIPGDKTYFMEQTHELQFP</sequence>
<reference evidence="3" key="2">
    <citation type="submission" date="2012-11" db="EMBL/GenBank/DDBJ databases">
        <authorList>
            <person name="Kuo A."/>
            <person name="Curtis B.A."/>
            <person name="Tanifuji G."/>
            <person name="Burki F."/>
            <person name="Gruber A."/>
            <person name="Irimia M."/>
            <person name="Maruyama S."/>
            <person name="Arias M.C."/>
            <person name="Ball S.G."/>
            <person name="Gile G.H."/>
            <person name="Hirakawa Y."/>
            <person name="Hopkins J.F."/>
            <person name="Rensing S.A."/>
            <person name="Schmutz J."/>
            <person name="Symeonidi A."/>
            <person name="Elias M."/>
            <person name="Eveleigh R.J."/>
            <person name="Herman E.K."/>
            <person name="Klute M.J."/>
            <person name="Nakayama T."/>
            <person name="Obornik M."/>
            <person name="Reyes-Prieto A."/>
            <person name="Armbrust E.V."/>
            <person name="Aves S.J."/>
            <person name="Beiko R.G."/>
            <person name="Coutinho P."/>
            <person name="Dacks J.B."/>
            <person name="Durnford D.G."/>
            <person name="Fast N.M."/>
            <person name="Green B.R."/>
            <person name="Grisdale C."/>
            <person name="Hempe F."/>
            <person name="Henrissat B."/>
            <person name="Hoppner M.P."/>
            <person name="Ishida K.-I."/>
            <person name="Kim E."/>
            <person name="Koreny L."/>
            <person name="Kroth P.G."/>
            <person name="Liu Y."/>
            <person name="Malik S.-B."/>
            <person name="Maier U.G."/>
            <person name="McRose D."/>
            <person name="Mock T."/>
            <person name="Neilson J.A."/>
            <person name="Onodera N.T."/>
            <person name="Poole A.M."/>
            <person name="Pritham E.J."/>
            <person name="Richards T.A."/>
            <person name="Rocap G."/>
            <person name="Roy S.W."/>
            <person name="Sarai C."/>
            <person name="Schaack S."/>
            <person name="Shirato S."/>
            <person name="Slamovits C.H."/>
            <person name="Spencer D.F."/>
            <person name="Suzuki S."/>
            <person name="Worden A.Z."/>
            <person name="Zauner S."/>
            <person name="Barry K."/>
            <person name="Bell C."/>
            <person name="Bharti A.K."/>
            <person name="Crow J.A."/>
            <person name="Grimwood J."/>
            <person name="Kramer R."/>
            <person name="Lindquist E."/>
            <person name="Lucas S."/>
            <person name="Salamov A."/>
            <person name="McFadden G.I."/>
            <person name="Lane C.E."/>
            <person name="Keeling P.J."/>
            <person name="Gray M.W."/>
            <person name="Grigoriev I.V."/>
            <person name="Archibald J.M."/>
        </authorList>
    </citation>
    <scope>NUCLEOTIDE SEQUENCE</scope>
    <source>
        <strain evidence="3">CCMP2712</strain>
    </source>
</reference>
<organism evidence="1">
    <name type="scientific">Guillardia theta (strain CCMP2712)</name>
    <name type="common">Cryptophyte</name>
    <dbReference type="NCBI Taxonomy" id="905079"/>
    <lineage>
        <taxon>Eukaryota</taxon>
        <taxon>Cryptophyceae</taxon>
        <taxon>Pyrenomonadales</taxon>
        <taxon>Geminigeraceae</taxon>
        <taxon>Guillardia</taxon>
    </lineage>
</organism>
<dbReference type="Proteomes" id="UP000011087">
    <property type="component" value="Unassembled WGS sequence"/>
</dbReference>
<reference evidence="1 3" key="1">
    <citation type="journal article" date="2012" name="Nature">
        <title>Algal genomes reveal evolutionary mosaicism and the fate of nucleomorphs.</title>
        <authorList>
            <consortium name="DOE Joint Genome Institute"/>
            <person name="Curtis B.A."/>
            <person name="Tanifuji G."/>
            <person name="Burki F."/>
            <person name="Gruber A."/>
            <person name="Irimia M."/>
            <person name="Maruyama S."/>
            <person name="Arias M.C."/>
            <person name="Ball S.G."/>
            <person name="Gile G.H."/>
            <person name="Hirakawa Y."/>
            <person name="Hopkins J.F."/>
            <person name="Kuo A."/>
            <person name="Rensing S.A."/>
            <person name="Schmutz J."/>
            <person name="Symeonidi A."/>
            <person name="Elias M."/>
            <person name="Eveleigh R.J."/>
            <person name="Herman E.K."/>
            <person name="Klute M.J."/>
            <person name="Nakayama T."/>
            <person name="Obornik M."/>
            <person name="Reyes-Prieto A."/>
            <person name="Armbrust E.V."/>
            <person name="Aves S.J."/>
            <person name="Beiko R.G."/>
            <person name="Coutinho P."/>
            <person name="Dacks J.B."/>
            <person name="Durnford D.G."/>
            <person name="Fast N.M."/>
            <person name="Green B.R."/>
            <person name="Grisdale C.J."/>
            <person name="Hempel F."/>
            <person name="Henrissat B."/>
            <person name="Hoppner M.P."/>
            <person name="Ishida K."/>
            <person name="Kim E."/>
            <person name="Koreny L."/>
            <person name="Kroth P.G."/>
            <person name="Liu Y."/>
            <person name="Malik S.B."/>
            <person name="Maier U.G."/>
            <person name="McRose D."/>
            <person name="Mock T."/>
            <person name="Neilson J.A."/>
            <person name="Onodera N.T."/>
            <person name="Poole A.M."/>
            <person name="Pritham E.J."/>
            <person name="Richards T.A."/>
            <person name="Rocap G."/>
            <person name="Roy S.W."/>
            <person name="Sarai C."/>
            <person name="Schaack S."/>
            <person name="Shirato S."/>
            <person name="Slamovits C.H."/>
            <person name="Spencer D.F."/>
            <person name="Suzuki S."/>
            <person name="Worden A.Z."/>
            <person name="Zauner S."/>
            <person name="Barry K."/>
            <person name="Bell C."/>
            <person name="Bharti A.K."/>
            <person name="Crow J.A."/>
            <person name="Grimwood J."/>
            <person name="Kramer R."/>
            <person name="Lindquist E."/>
            <person name="Lucas S."/>
            <person name="Salamov A."/>
            <person name="McFadden G.I."/>
            <person name="Lane C.E."/>
            <person name="Keeling P.J."/>
            <person name="Gray M.W."/>
            <person name="Grigoriev I.V."/>
            <person name="Archibald J.M."/>
        </authorList>
    </citation>
    <scope>NUCLEOTIDE SEQUENCE</scope>
    <source>
        <strain evidence="1 3">CCMP2712</strain>
    </source>
</reference>